<dbReference type="PANTHER" id="PTHR12521:SF0">
    <property type="entry name" value="ADP-RIBOSE GLYCOHYDROLASE OARD1"/>
    <property type="match status" value="1"/>
</dbReference>
<dbReference type="PROSITE" id="PS51154">
    <property type="entry name" value="MACRO"/>
    <property type="match status" value="1"/>
</dbReference>
<protein>
    <recommendedName>
        <fullName evidence="2">Macro domain-containing protein</fullName>
    </recommendedName>
</protein>
<evidence type="ECO:0000259" key="2">
    <source>
        <dbReference type="PROSITE" id="PS51154"/>
    </source>
</evidence>
<dbReference type="OrthoDB" id="9780211at2"/>
<name>A0A1A0VAQ0_9MYCO</name>
<dbReference type="SUPFAM" id="SSF52949">
    <property type="entry name" value="Macro domain-like"/>
    <property type="match status" value="1"/>
</dbReference>
<dbReference type="AlphaFoldDB" id="A0A1A0VAQ0"/>
<dbReference type="GO" id="GO:0140291">
    <property type="term" value="P:peptidyl-glutamate ADP-deribosylation"/>
    <property type="evidence" value="ECO:0007669"/>
    <property type="project" value="TreeGrafter"/>
</dbReference>
<dbReference type="InterPro" id="IPR043472">
    <property type="entry name" value="Macro_dom-like"/>
</dbReference>
<dbReference type="InterPro" id="IPR050892">
    <property type="entry name" value="ADP-ribose_metab_enzymes"/>
</dbReference>
<comment type="caution">
    <text evidence="3">The sequence shown here is derived from an EMBL/GenBank/DDBJ whole genome shotgun (WGS) entry which is preliminary data.</text>
</comment>
<evidence type="ECO:0000313" key="3">
    <source>
        <dbReference type="EMBL" id="OBB80299.1"/>
    </source>
</evidence>
<feature type="domain" description="Macro" evidence="2">
    <location>
        <begin position="1"/>
        <end position="158"/>
    </location>
</feature>
<comment type="catalytic activity">
    <reaction evidence="1">
        <text>an N-(ADP-alpha-D-ribosyl)-thymidine in DNA + H2O = a thymidine in DNA + ADP-D-ribose</text>
        <dbReference type="Rhea" id="RHEA:71655"/>
        <dbReference type="Rhea" id="RHEA-COMP:13556"/>
        <dbReference type="Rhea" id="RHEA-COMP:18051"/>
        <dbReference type="ChEBI" id="CHEBI:15377"/>
        <dbReference type="ChEBI" id="CHEBI:57967"/>
        <dbReference type="ChEBI" id="CHEBI:137386"/>
        <dbReference type="ChEBI" id="CHEBI:191199"/>
    </reaction>
    <physiologicalReaction direction="left-to-right" evidence="1">
        <dbReference type="Rhea" id="RHEA:71656"/>
    </physiologicalReaction>
</comment>
<dbReference type="Proteomes" id="UP000091914">
    <property type="component" value="Unassembled WGS sequence"/>
</dbReference>
<organism evidence="3 4">
    <name type="scientific">Mycobacterium colombiense</name>
    <dbReference type="NCBI Taxonomy" id="339268"/>
    <lineage>
        <taxon>Bacteria</taxon>
        <taxon>Bacillati</taxon>
        <taxon>Actinomycetota</taxon>
        <taxon>Actinomycetes</taxon>
        <taxon>Mycobacteriales</taxon>
        <taxon>Mycobacteriaceae</taxon>
        <taxon>Mycobacterium</taxon>
        <taxon>Mycobacterium avium complex (MAC)</taxon>
    </lineage>
</organism>
<dbReference type="CDD" id="cd02901">
    <property type="entry name" value="Macro_Poa1p-like"/>
    <property type="match status" value="1"/>
</dbReference>
<dbReference type="SMART" id="SM00506">
    <property type="entry name" value="A1pp"/>
    <property type="match status" value="1"/>
</dbReference>
<accession>A0A1A0VAQ0</accession>
<evidence type="ECO:0000256" key="1">
    <source>
        <dbReference type="ARBA" id="ARBA00035885"/>
    </source>
</evidence>
<dbReference type="Gene3D" id="3.40.220.10">
    <property type="entry name" value="Leucine Aminopeptidase, subunit E, domain 1"/>
    <property type="match status" value="1"/>
</dbReference>
<sequence length="376" mass="42153">MSSSNEGRNVTLTSGNVLESRAQTLVNTVNCVGVMGKGIALAFKRRYPEMFRDYVARCDRNEVRLGQPYVFQAEDHLIVNFPTKQHWRAVSRLQDIVDGLNYLEKHYKEWGITSIAVPPLGCGNGQLEWKVVGPTLARHLARFDIPVQLYAPQGEAIPFEQMELIPSPGGDAPPDQFVAPEWVAVIAILDRIERQQYHWPVGRVMFQKLVYFATQAGIPTGLRFEANSYGPFAHALKQHTARLQNNGLAVECQRGKMFEVKVGSTYGDAVDSYREKMEQWRPAVERTADLMSRMNTSTAEVAATVHYAALRLAQEREARPTASEVIAAVEEWKIRRKPPVKRAAIVDALAVLGLQGWLNVELDEAAEQLIDELIDA</sequence>
<dbReference type="RefSeq" id="WP_064884507.1">
    <property type="nucleotide sequence ID" value="NZ_LZSX01000088.1"/>
</dbReference>
<reference evidence="3 4" key="1">
    <citation type="submission" date="2016-06" db="EMBL/GenBank/DDBJ databases">
        <authorList>
            <person name="Kjaerup R.B."/>
            <person name="Dalgaard T.S."/>
            <person name="Juul-Madsen H.R."/>
        </authorList>
    </citation>
    <scope>NUCLEOTIDE SEQUENCE [LARGE SCALE GENOMIC DNA]</scope>
    <source>
        <strain evidence="3 4">852002-51834_SCH5396731</strain>
    </source>
</reference>
<dbReference type="InterPro" id="IPR002589">
    <property type="entry name" value="Macro_dom"/>
</dbReference>
<evidence type="ECO:0000313" key="4">
    <source>
        <dbReference type="Proteomes" id="UP000091914"/>
    </source>
</evidence>
<gene>
    <name evidence="3" type="ORF">A5760_19625</name>
</gene>
<dbReference type="Pfam" id="PF01661">
    <property type="entry name" value="Macro"/>
    <property type="match status" value="1"/>
</dbReference>
<dbReference type="PANTHER" id="PTHR12521">
    <property type="entry name" value="PROTEIN C6ORF130"/>
    <property type="match status" value="1"/>
</dbReference>
<dbReference type="EMBL" id="LZSX01000088">
    <property type="protein sequence ID" value="OBB80299.1"/>
    <property type="molecule type" value="Genomic_DNA"/>
</dbReference>
<proteinExistence type="predicted"/>